<reference evidence="5" key="1">
    <citation type="submission" date="2021-02" db="EMBL/GenBank/DDBJ databases">
        <authorList>
            <person name="Dougan E. K."/>
            <person name="Rhodes N."/>
            <person name="Thang M."/>
            <person name="Chan C."/>
        </authorList>
    </citation>
    <scope>NUCLEOTIDE SEQUENCE</scope>
</reference>
<dbReference type="AlphaFoldDB" id="A0A812WIP2"/>
<dbReference type="InterPro" id="IPR036770">
    <property type="entry name" value="Ankyrin_rpt-contain_sf"/>
</dbReference>
<sequence>MEESSKTGQQISVTSMTGALLKCIWMMLQKEIGQVKQFEIDQYAVSFEGQQLNKAGPCDVSGLKLVMWRQDGEPVKAIEGVQTNLKLTDPNMNIQYGLIGGGPHGGKEEGTMLKKDGTRFQTNGGLRINSGLVLSTPASGAATSDMASGGKSGQMALNTKAAGPTAAHAGLDDLNFLMVPCTWGNGAAIGSMVLEPTTLPMVPHTMGNGSMDLGMVLAWKHVRGSAFALGVAGEGEYIAASCLICMSMSSREIDTLETVLGVLLKDEAFFLSDELRGARVLMAQLVDKLRDGMKKAAIQRPAEMRLSLPSSAGTICQIKPAQFSRLVYANPVCLLSSCQGQEQNLMTISWLTAVDNNGHLVLSVNKRRQSAVSILSAGTFVLNVPTAQLAKTVLEIGGCSGRDVDKIERFRADLGGYCLPGWRPLETWPPSQENRDAGDHVFAISGCVAHLVIQVLANLSDLSEIPQLSSHHLFVCKVCRAFVHSTYWDGKIFAPRPNMEVAHNVGKGQDFSALKQKNAKTEDKVRLPKYVEISQEALLAAAVMQNKRDDLRKLLEAGAPLEAISSKGRTALACAAVIDDVESARLLLEKGAHLEALDDSGRTPLALAAAYGNLDVVRYFVEAGANVEARDNGKMTALLWASVNGNEDIVRFLLDNGADIQAEDEDGPTCQVVGVVPVCSGGADFLPYVCTDHAVRGCLAQPVPFNIVIGKAAVYWGDFCRGQKAQHGWLGRVRMGRGQPLCWTAQLSADVFSSSSAGGAVVGVVVVLVLAASLAPVELALVELVAVAVEEGWLDGCGGCGCGVVVVVGYWWRAGLICGHGVLSSDGGCRIYRGQWLHSKKHGRGVYTWPDGKQYHGCWYDAQISGASGFIGSKGGL</sequence>
<dbReference type="Gene3D" id="2.30.110.10">
    <property type="entry name" value="Electron Transport, Fmn-binding Protein, Chain A"/>
    <property type="match status" value="1"/>
</dbReference>
<dbReference type="PROSITE" id="PS50297">
    <property type="entry name" value="ANK_REP_REGION"/>
    <property type="match status" value="3"/>
</dbReference>
<keyword evidence="2 3" id="KW-0040">ANK repeat</keyword>
<dbReference type="EMBL" id="CAJNIZ010044171">
    <property type="protein sequence ID" value="CAE7680757.1"/>
    <property type="molecule type" value="Genomic_DNA"/>
</dbReference>
<dbReference type="InterPro" id="IPR012349">
    <property type="entry name" value="Split_barrel_FMN-bd"/>
</dbReference>
<dbReference type="PANTHER" id="PTHR24173">
    <property type="entry name" value="ANKYRIN REPEAT CONTAINING"/>
    <property type="match status" value="1"/>
</dbReference>
<evidence type="ECO:0000256" key="1">
    <source>
        <dbReference type="ARBA" id="ARBA00022737"/>
    </source>
</evidence>
<dbReference type="SMART" id="SM00698">
    <property type="entry name" value="MORN"/>
    <property type="match status" value="1"/>
</dbReference>
<dbReference type="GO" id="GO:0010181">
    <property type="term" value="F:FMN binding"/>
    <property type="evidence" value="ECO:0007669"/>
    <property type="project" value="InterPro"/>
</dbReference>
<evidence type="ECO:0000313" key="6">
    <source>
        <dbReference type="Proteomes" id="UP000649617"/>
    </source>
</evidence>
<name>A0A812WIP2_SYMPI</name>
<dbReference type="Proteomes" id="UP000649617">
    <property type="component" value="Unassembled WGS sequence"/>
</dbReference>
<dbReference type="OrthoDB" id="2145000at2759"/>
<feature type="repeat" description="ANK" evidence="3">
    <location>
        <begin position="600"/>
        <end position="632"/>
    </location>
</feature>
<organism evidence="5 6">
    <name type="scientific">Symbiodinium pilosum</name>
    <name type="common">Dinoflagellate</name>
    <dbReference type="NCBI Taxonomy" id="2952"/>
    <lineage>
        <taxon>Eukaryota</taxon>
        <taxon>Sar</taxon>
        <taxon>Alveolata</taxon>
        <taxon>Dinophyceae</taxon>
        <taxon>Suessiales</taxon>
        <taxon>Symbiodiniaceae</taxon>
        <taxon>Symbiodinium</taxon>
    </lineage>
</organism>
<feature type="repeat" description="ANK" evidence="3">
    <location>
        <begin position="633"/>
        <end position="665"/>
    </location>
</feature>
<dbReference type="Pfam" id="PF02493">
    <property type="entry name" value="MORN"/>
    <property type="match status" value="2"/>
</dbReference>
<keyword evidence="6" id="KW-1185">Reference proteome</keyword>
<dbReference type="SUPFAM" id="SSF48403">
    <property type="entry name" value="Ankyrin repeat"/>
    <property type="match status" value="1"/>
</dbReference>
<dbReference type="InterPro" id="IPR002563">
    <property type="entry name" value="Flavin_Rdtase-like_dom"/>
</dbReference>
<feature type="repeat" description="ANK" evidence="3">
    <location>
        <begin position="567"/>
        <end position="599"/>
    </location>
</feature>
<comment type="caution">
    <text evidence="5">The sequence shown here is derived from an EMBL/GenBank/DDBJ whole genome shotgun (WGS) entry which is preliminary data.</text>
</comment>
<dbReference type="SUPFAM" id="SSF82185">
    <property type="entry name" value="Histone H3 K4-specific methyltransferase SET7/9 N-terminal domain"/>
    <property type="match status" value="1"/>
</dbReference>
<dbReference type="InterPro" id="IPR003409">
    <property type="entry name" value="MORN"/>
</dbReference>
<dbReference type="SUPFAM" id="SSF50475">
    <property type="entry name" value="FMN-binding split barrel"/>
    <property type="match status" value="1"/>
</dbReference>
<feature type="domain" description="Flavin reductase like" evidence="4">
    <location>
        <begin position="328"/>
        <end position="485"/>
    </location>
</feature>
<evidence type="ECO:0000313" key="5">
    <source>
        <dbReference type="EMBL" id="CAE7680757.1"/>
    </source>
</evidence>
<dbReference type="PROSITE" id="PS50088">
    <property type="entry name" value="ANK_REPEAT"/>
    <property type="match status" value="3"/>
</dbReference>
<dbReference type="Gene3D" id="1.25.40.20">
    <property type="entry name" value="Ankyrin repeat-containing domain"/>
    <property type="match status" value="1"/>
</dbReference>
<dbReference type="Pfam" id="PF12796">
    <property type="entry name" value="Ank_2"/>
    <property type="match status" value="1"/>
</dbReference>
<dbReference type="Pfam" id="PF01613">
    <property type="entry name" value="Flavin_Reduct"/>
    <property type="match status" value="1"/>
</dbReference>
<dbReference type="Gene3D" id="2.20.110.10">
    <property type="entry name" value="Histone H3 K4-specific methyltransferase SET7/9 N-terminal domain"/>
    <property type="match status" value="1"/>
</dbReference>
<dbReference type="InterPro" id="IPR002110">
    <property type="entry name" value="Ankyrin_rpt"/>
</dbReference>
<evidence type="ECO:0000259" key="4">
    <source>
        <dbReference type="Pfam" id="PF01613"/>
    </source>
</evidence>
<dbReference type="PANTHER" id="PTHR24173:SF83">
    <property type="entry name" value="SOCS BOX DOMAIN-CONTAINING PROTEIN"/>
    <property type="match status" value="1"/>
</dbReference>
<gene>
    <name evidence="5" type="primary">ANKHD1</name>
    <name evidence="5" type="ORF">SPIL2461_LOCUS18952</name>
</gene>
<evidence type="ECO:0000256" key="2">
    <source>
        <dbReference type="ARBA" id="ARBA00023043"/>
    </source>
</evidence>
<accession>A0A812WIP2</accession>
<keyword evidence="1" id="KW-0677">Repeat</keyword>
<evidence type="ECO:0000256" key="3">
    <source>
        <dbReference type="PROSITE-ProRule" id="PRU00023"/>
    </source>
</evidence>
<protein>
    <submittedName>
        <fullName evidence="5">ANKHD1 protein</fullName>
    </submittedName>
</protein>
<dbReference type="SMART" id="SM00248">
    <property type="entry name" value="ANK"/>
    <property type="match status" value="3"/>
</dbReference>
<proteinExistence type="predicted"/>
<dbReference type="PRINTS" id="PR01415">
    <property type="entry name" value="ANKYRIN"/>
</dbReference>